<feature type="compositionally biased region" description="Pro residues" evidence="1">
    <location>
        <begin position="265"/>
        <end position="276"/>
    </location>
</feature>
<dbReference type="GO" id="GO:0016788">
    <property type="term" value="F:hydrolase activity, acting on ester bonds"/>
    <property type="evidence" value="ECO:0007669"/>
    <property type="project" value="UniProtKB-ARBA"/>
</dbReference>
<evidence type="ECO:0000256" key="1">
    <source>
        <dbReference type="SAM" id="MobiDB-lite"/>
    </source>
</evidence>
<dbReference type="Gene3D" id="3.40.50.1110">
    <property type="entry name" value="SGNH hydrolase"/>
    <property type="match status" value="1"/>
</dbReference>
<dbReference type="EMBL" id="JAGQAF010000002">
    <property type="protein sequence ID" value="MCE8536638.1"/>
    <property type="molecule type" value="Genomic_DNA"/>
</dbReference>
<comment type="caution">
    <text evidence="2">The sequence shown here is derived from an EMBL/GenBank/DDBJ whole genome shotgun (WGS) entry which is preliminary data.</text>
</comment>
<organism evidence="2 3">
    <name type="scientific">Ruegeria pomeroyi</name>
    <dbReference type="NCBI Taxonomy" id="89184"/>
    <lineage>
        <taxon>Bacteria</taxon>
        <taxon>Pseudomonadati</taxon>
        <taxon>Pseudomonadota</taxon>
        <taxon>Alphaproteobacteria</taxon>
        <taxon>Rhodobacterales</taxon>
        <taxon>Roseobacteraceae</taxon>
        <taxon>Ruegeria</taxon>
    </lineage>
</organism>
<sequence length="848" mass="93954">MSWITSLIGILFIGHSLFGPTNPQMLSQVLEGRDVRVAAQIINGAPLSYQWDNGAKAEGVNAREVLPGGGYDVVILTEGIPLANQMEYNDSIGSARRYYDLALSANPDTRVFLQETWHDLRSGSGVDIPYDEGDDLPWRERIEADLPRWQSIVDGVNTTRPEGAPPMQLLPAGQAMLALTDAIAAGTVPGVDRIAQLFSDDIHPNDLGFYFLTMVQYAALTGETPVGLPRRLEDRWGKAYATPDPALAQRLQEVAWTVVQGFEAPAPPAPPAPQPVAIPDEPTSEPAAAEQAGEPAEPRQGFVSPPAPEGPVPVAIGLAGVNDWSVQQPFLDVFKTARPWIGHLPRQWGGVDHAQLQEAGYLDPNGWVMAIPPELGSVGTLILTDLPEEAVSTAGRYVLRFAGQGVVEVSGRAENVRYGKNSVSFDFTPGPGSVDIRIQRTHRGGDYVRDISVVKEEHLDAHQAGGLFNPLWLDRLMGFRALRFMDWMQTNDSQQSAWANRPRPEEFTWAMKGVPLEVMIELLNRTGADGWFNMPHLADDDYIRRFAERVRDDLWIEQRAYVELSNEVWNWQFTQAQWAEDQARARWNKKDHWVSYYAARAVEMADIWTDVFGDQAEARLIRVISTQTGWLGLEEMILDAPIWTAEEPGRATPATHFDAYAVTGYFGGTLGWEDRLPLVRQWLADSRAAAEAQADAQGLSGAARDDYVAKHRYDLASALAWAELRDGAASGKVEDTLLGNLSERLPYQAAVARRYGLELIMYEGGSHVVGSGPLVDDAELAAFLTHFNYTPEMGELYTDLIRGWHALGGGLFTAYADVYRPNKWGSWGHLRHLDDDNPRWDALVEFLK</sequence>
<dbReference type="Proteomes" id="UP000813672">
    <property type="component" value="Unassembled WGS sequence"/>
</dbReference>
<feature type="compositionally biased region" description="Low complexity" evidence="1">
    <location>
        <begin position="277"/>
        <end position="295"/>
    </location>
</feature>
<reference evidence="2" key="1">
    <citation type="journal article" date="2021" name="Environ. Microbiol.">
        <title>Cryptic niche differentiation of novel sediment ecotypes of Rugeria pomeroyi correlates with nitrate respiration.</title>
        <authorList>
            <person name="Lin X."/>
            <person name="McNichol J."/>
            <person name="Chu X."/>
            <person name="Qian Y."/>
            <person name="Luo H."/>
        </authorList>
    </citation>
    <scope>NUCLEOTIDE SEQUENCE</scope>
    <source>
        <strain evidence="2">SZCCDBB064</strain>
    </source>
</reference>
<accession>A0A9Q3ZL58</accession>
<gene>
    <name evidence="2" type="ORF">KBY27_04145</name>
</gene>
<proteinExistence type="predicted"/>
<feature type="region of interest" description="Disordered" evidence="1">
    <location>
        <begin position="264"/>
        <end position="307"/>
    </location>
</feature>
<evidence type="ECO:0008006" key="4">
    <source>
        <dbReference type="Google" id="ProtNLM"/>
    </source>
</evidence>
<dbReference type="RefSeq" id="WP_234218511.1">
    <property type="nucleotide sequence ID" value="NZ_JAGQAF010000002.1"/>
</dbReference>
<dbReference type="InterPro" id="IPR036514">
    <property type="entry name" value="SGNH_hydro_sf"/>
</dbReference>
<dbReference type="AlphaFoldDB" id="A0A9Q3ZL58"/>
<protein>
    <recommendedName>
        <fullName evidence="4">Cellulose-binding domain protein</fullName>
    </recommendedName>
</protein>
<name>A0A9Q3ZL58_9RHOB</name>
<evidence type="ECO:0000313" key="3">
    <source>
        <dbReference type="Proteomes" id="UP000813672"/>
    </source>
</evidence>
<evidence type="ECO:0000313" key="2">
    <source>
        <dbReference type="EMBL" id="MCE8536638.1"/>
    </source>
</evidence>